<dbReference type="GO" id="GO:0005886">
    <property type="term" value="C:plasma membrane"/>
    <property type="evidence" value="ECO:0007669"/>
    <property type="project" value="TreeGrafter"/>
</dbReference>
<organism evidence="6 7">
    <name type="scientific">Merluccius polli</name>
    <name type="common">Benguela hake</name>
    <name type="synonym">Merluccius cadenati</name>
    <dbReference type="NCBI Taxonomy" id="89951"/>
    <lineage>
        <taxon>Eukaryota</taxon>
        <taxon>Metazoa</taxon>
        <taxon>Chordata</taxon>
        <taxon>Craniata</taxon>
        <taxon>Vertebrata</taxon>
        <taxon>Euteleostomi</taxon>
        <taxon>Actinopterygii</taxon>
        <taxon>Neopterygii</taxon>
        <taxon>Teleostei</taxon>
        <taxon>Neoteleostei</taxon>
        <taxon>Acanthomorphata</taxon>
        <taxon>Zeiogadaria</taxon>
        <taxon>Gadariae</taxon>
        <taxon>Gadiformes</taxon>
        <taxon>Gadoidei</taxon>
        <taxon>Merlucciidae</taxon>
        <taxon>Merluccius</taxon>
    </lineage>
</organism>
<dbReference type="GO" id="GO:0004930">
    <property type="term" value="F:G protein-coupled receptor activity"/>
    <property type="evidence" value="ECO:0007669"/>
    <property type="project" value="InterPro"/>
</dbReference>
<sequence>MVVVAFTAPGDLRVVLEELTRHPSPPRQWIGSEAWVTDPDVLRFRLCAGTIGFAIPKSIIPGFREYVMDLSPAKVAASHVLSEFWEGAFNCLLEKQAGSSDRVCDGTEDIQKLQNPYTDTSQLRITNMVYKAVYAIAHAIHNLVCKKINSTIHCDQFMKIQPLQVHDQLKRVNFSRNGYHVSFDANGDPVAFYELINWQKNPNGGQEFVTVGLYDESLPPGQKCLCPYAVTAVHLEHVKYSRRENQFAAMTVYHVLKER</sequence>
<dbReference type="EMBL" id="JAOPHQ010003982">
    <property type="protein sequence ID" value="KAK0141158.1"/>
    <property type="molecule type" value="Genomic_DNA"/>
</dbReference>
<evidence type="ECO:0000256" key="1">
    <source>
        <dbReference type="ARBA" id="ARBA00004370"/>
    </source>
</evidence>
<evidence type="ECO:0000259" key="5">
    <source>
        <dbReference type="Pfam" id="PF01094"/>
    </source>
</evidence>
<dbReference type="InterPro" id="IPR000068">
    <property type="entry name" value="GPCR_3_Ca_sens_rcpt-rel"/>
</dbReference>
<evidence type="ECO:0000256" key="4">
    <source>
        <dbReference type="ARBA" id="ARBA00023136"/>
    </source>
</evidence>
<evidence type="ECO:0000313" key="6">
    <source>
        <dbReference type="EMBL" id="KAK0141158.1"/>
    </source>
</evidence>
<dbReference type="SUPFAM" id="SSF53822">
    <property type="entry name" value="Periplasmic binding protein-like I"/>
    <property type="match status" value="1"/>
</dbReference>
<feature type="domain" description="Receptor ligand binding region" evidence="5">
    <location>
        <begin position="2"/>
        <end position="201"/>
    </location>
</feature>
<accession>A0AA47MIX8</accession>
<dbReference type="AlphaFoldDB" id="A0AA47MIX8"/>
<proteinExistence type="predicted"/>
<keyword evidence="7" id="KW-1185">Reference proteome</keyword>
<dbReference type="Proteomes" id="UP001174136">
    <property type="component" value="Unassembled WGS sequence"/>
</dbReference>
<keyword evidence="6" id="KW-0675">Receptor</keyword>
<comment type="caution">
    <text evidence="6">The sequence shown here is derived from an EMBL/GenBank/DDBJ whole genome shotgun (WGS) entry which is preliminary data.</text>
</comment>
<dbReference type="InterPro" id="IPR028082">
    <property type="entry name" value="Peripla_BP_I"/>
</dbReference>
<dbReference type="Gene3D" id="3.40.50.2300">
    <property type="match status" value="1"/>
</dbReference>
<name>A0AA47MIX8_MERPO</name>
<evidence type="ECO:0000313" key="7">
    <source>
        <dbReference type="Proteomes" id="UP001174136"/>
    </source>
</evidence>
<comment type="subcellular location">
    <subcellularLocation>
        <location evidence="1">Membrane</location>
    </subcellularLocation>
</comment>
<keyword evidence="4" id="KW-0472">Membrane</keyword>
<protein>
    <submittedName>
        <fullName evidence="6">Extracellular calcium-sensing receptor</fullName>
    </submittedName>
</protein>
<dbReference type="PANTHER" id="PTHR24061:SF528">
    <property type="entry name" value="C-FAMILY ODORANT RECEPTOR OLFCD2-RELATED"/>
    <property type="match status" value="1"/>
</dbReference>
<keyword evidence="2" id="KW-0812">Transmembrane</keyword>
<dbReference type="Pfam" id="PF01094">
    <property type="entry name" value="ANF_receptor"/>
    <property type="match status" value="1"/>
</dbReference>
<dbReference type="InterPro" id="IPR001828">
    <property type="entry name" value="ANF_lig-bd_rcpt"/>
</dbReference>
<gene>
    <name evidence="6" type="primary">CASR_11</name>
    <name evidence="6" type="ORF">N1851_021839</name>
</gene>
<reference evidence="6" key="1">
    <citation type="journal article" date="2023" name="Front. Mar. Sci.">
        <title>A new Merluccius polli reference genome to investigate the effects of global change in West African waters.</title>
        <authorList>
            <person name="Mateo J.L."/>
            <person name="Blanco-Fernandez C."/>
            <person name="Garcia-Vazquez E."/>
            <person name="Machado-Schiaffino G."/>
        </authorList>
    </citation>
    <scope>NUCLEOTIDE SEQUENCE</scope>
    <source>
        <strain evidence="6">C29</strain>
        <tissue evidence="6">Fin</tissue>
    </source>
</reference>
<keyword evidence="3" id="KW-1133">Transmembrane helix</keyword>
<evidence type="ECO:0000256" key="2">
    <source>
        <dbReference type="ARBA" id="ARBA00022692"/>
    </source>
</evidence>
<dbReference type="PANTHER" id="PTHR24061">
    <property type="entry name" value="CALCIUM-SENSING RECEPTOR-RELATED"/>
    <property type="match status" value="1"/>
</dbReference>
<evidence type="ECO:0000256" key="3">
    <source>
        <dbReference type="ARBA" id="ARBA00022989"/>
    </source>
</evidence>